<evidence type="ECO:0000256" key="3">
    <source>
        <dbReference type="ARBA" id="ARBA00022475"/>
    </source>
</evidence>
<gene>
    <name evidence="9" type="ordered locus">Hore_21930</name>
</gene>
<accession>B8D0K3</accession>
<keyword evidence="5 7" id="KW-1133">Transmembrane helix</keyword>
<evidence type="ECO:0000256" key="5">
    <source>
        <dbReference type="ARBA" id="ARBA00022989"/>
    </source>
</evidence>
<dbReference type="eggNOG" id="COG0477">
    <property type="taxonomic scope" value="Bacteria"/>
</dbReference>
<name>B8D0K3_HALOH</name>
<dbReference type="PANTHER" id="PTHR43266">
    <property type="entry name" value="MACROLIDE-EFFLUX PROTEIN"/>
    <property type="match status" value="1"/>
</dbReference>
<dbReference type="EMBL" id="CP001098">
    <property type="protein sequence ID" value="ACL70939.1"/>
    <property type="molecule type" value="Genomic_DNA"/>
</dbReference>
<dbReference type="HOGENOM" id="CLU_034180_16_4_9"/>
<feature type="transmembrane region" description="Helical" evidence="7">
    <location>
        <begin position="406"/>
        <end position="426"/>
    </location>
</feature>
<dbReference type="KEGG" id="hor:Hore_21930"/>
<feature type="transmembrane region" description="Helical" evidence="7">
    <location>
        <begin position="381"/>
        <end position="400"/>
    </location>
</feature>
<dbReference type="InterPro" id="IPR011701">
    <property type="entry name" value="MFS"/>
</dbReference>
<keyword evidence="6 7" id="KW-0472">Membrane</keyword>
<dbReference type="PANTHER" id="PTHR43266:SF9">
    <property type="entry name" value="PERMEASE, MAJOR FACILITATOR SUPERFAMILY-RELATED"/>
    <property type="match status" value="1"/>
</dbReference>
<feature type="transmembrane region" description="Helical" evidence="7">
    <location>
        <begin position="311"/>
        <end position="332"/>
    </location>
</feature>
<evidence type="ECO:0000256" key="7">
    <source>
        <dbReference type="SAM" id="Phobius"/>
    </source>
</evidence>
<protein>
    <submittedName>
        <fullName evidence="9">Major facilitator superfamily MFS_1</fullName>
    </submittedName>
</protein>
<dbReference type="InterPro" id="IPR022324">
    <property type="entry name" value="Bacilysin_exporter_BacE_put"/>
</dbReference>
<dbReference type="PRINTS" id="PR01988">
    <property type="entry name" value="EXPORTERBACE"/>
</dbReference>
<feature type="transmembrane region" description="Helical" evidence="7">
    <location>
        <begin position="24"/>
        <end position="41"/>
    </location>
</feature>
<dbReference type="Proteomes" id="UP000000719">
    <property type="component" value="Chromosome"/>
</dbReference>
<evidence type="ECO:0000313" key="10">
    <source>
        <dbReference type="Proteomes" id="UP000000719"/>
    </source>
</evidence>
<evidence type="ECO:0000256" key="1">
    <source>
        <dbReference type="ARBA" id="ARBA00004651"/>
    </source>
</evidence>
<feature type="domain" description="Major facilitator superfamily (MFS) profile" evidence="8">
    <location>
        <begin position="238"/>
        <end position="432"/>
    </location>
</feature>
<keyword evidence="10" id="KW-1185">Reference proteome</keyword>
<dbReference type="RefSeq" id="WP_015923908.1">
    <property type="nucleotide sequence ID" value="NC_011899.1"/>
</dbReference>
<dbReference type="SUPFAM" id="SSF103473">
    <property type="entry name" value="MFS general substrate transporter"/>
    <property type="match status" value="1"/>
</dbReference>
<keyword evidence="3" id="KW-1003">Cell membrane</keyword>
<dbReference type="Gene3D" id="1.20.1250.20">
    <property type="entry name" value="MFS general substrate transporter like domains"/>
    <property type="match status" value="1"/>
</dbReference>
<evidence type="ECO:0000256" key="2">
    <source>
        <dbReference type="ARBA" id="ARBA00022448"/>
    </source>
</evidence>
<dbReference type="GO" id="GO:0022857">
    <property type="term" value="F:transmembrane transporter activity"/>
    <property type="evidence" value="ECO:0007669"/>
    <property type="project" value="InterPro"/>
</dbReference>
<sequence>MNTQKGLEKTLPEKEMKKSVKKNIMFLLMGKFVSVLGSQIYSFAISLYVLSITGSGLSFSLTLALSTLPRVIFGPISGVIADRVDRKKMVVAMDIISGLVVIGLFSLSIIDELRLVYIYSTTFLLSTCSIFFNTPLTASLPNIVDDENLTRINSLSQTIESISSIAGPFIGGIVYAIMDIKTFLVINGISFIISGISELFIDFKLNSRGRVLEESNMEKEKVSFFVDLKEGIRYIASQKWLIVLSSFFVILNMLVMMGLLVPVPYIVREIWGFTSQQYGYLNSMFPMGILVGSLLLAILPQKGKKFKRFMFFTMVFSIAVISVGIITSEMIFELNNLQYLFILMGLYFIISVSAIFINVPLEVTLQRLVPDDKRGRVEGSLGSLSEALSPIGVIVAGVLVDLISPWILPITCGIIMLVLSIAMGRVKVVKEI</sequence>
<dbReference type="GO" id="GO:0005886">
    <property type="term" value="C:plasma membrane"/>
    <property type="evidence" value="ECO:0007669"/>
    <property type="project" value="UniProtKB-SubCell"/>
</dbReference>
<evidence type="ECO:0000259" key="8">
    <source>
        <dbReference type="PROSITE" id="PS50850"/>
    </source>
</evidence>
<dbReference type="CDD" id="cd06173">
    <property type="entry name" value="MFS_MefA_like"/>
    <property type="match status" value="1"/>
</dbReference>
<keyword evidence="2" id="KW-0813">Transport</keyword>
<dbReference type="STRING" id="373903.Hore_21930"/>
<evidence type="ECO:0000313" key="9">
    <source>
        <dbReference type="EMBL" id="ACL70939.1"/>
    </source>
</evidence>
<evidence type="ECO:0000256" key="6">
    <source>
        <dbReference type="ARBA" id="ARBA00023136"/>
    </source>
</evidence>
<dbReference type="AlphaFoldDB" id="B8D0K3"/>
<dbReference type="InterPro" id="IPR020846">
    <property type="entry name" value="MFS_dom"/>
</dbReference>
<feature type="transmembrane region" description="Helical" evidence="7">
    <location>
        <begin position="240"/>
        <end position="267"/>
    </location>
</feature>
<dbReference type="PROSITE" id="PS50850">
    <property type="entry name" value="MFS"/>
    <property type="match status" value="1"/>
</dbReference>
<comment type="subcellular location">
    <subcellularLocation>
        <location evidence="1">Cell membrane</location>
        <topology evidence="1">Multi-pass membrane protein</topology>
    </subcellularLocation>
</comment>
<feature type="transmembrane region" description="Helical" evidence="7">
    <location>
        <begin position="184"/>
        <end position="201"/>
    </location>
</feature>
<evidence type="ECO:0000256" key="4">
    <source>
        <dbReference type="ARBA" id="ARBA00022692"/>
    </source>
</evidence>
<feature type="transmembrane region" description="Helical" evidence="7">
    <location>
        <begin position="89"/>
        <end position="110"/>
    </location>
</feature>
<organism evidence="9 10">
    <name type="scientific">Halothermothrix orenii (strain H 168 / OCM 544 / DSM 9562)</name>
    <dbReference type="NCBI Taxonomy" id="373903"/>
    <lineage>
        <taxon>Bacteria</taxon>
        <taxon>Bacillati</taxon>
        <taxon>Bacillota</taxon>
        <taxon>Clostridia</taxon>
        <taxon>Halanaerobiales</taxon>
        <taxon>Halothermotrichaceae</taxon>
        <taxon>Halothermothrix</taxon>
    </lineage>
</organism>
<proteinExistence type="predicted"/>
<feature type="transmembrane region" description="Helical" evidence="7">
    <location>
        <begin position="159"/>
        <end position="178"/>
    </location>
</feature>
<dbReference type="Pfam" id="PF07690">
    <property type="entry name" value="MFS_1"/>
    <property type="match status" value="1"/>
</dbReference>
<dbReference type="InterPro" id="IPR036259">
    <property type="entry name" value="MFS_trans_sf"/>
</dbReference>
<feature type="transmembrane region" description="Helical" evidence="7">
    <location>
        <begin position="279"/>
        <end position="299"/>
    </location>
</feature>
<feature type="transmembrane region" description="Helical" evidence="7">
    <location>
        <begin position="338"/>
        <end position="361"/>
    </location>
</feature>
<feature type="transmembrane region" description="Helical" evidence="7">
    <location>
        <begin position="116"/>
        <end position="138"/>
    </location>
</feature>
<keyword evidence="4 7" id="KW-0812">Transmembrane</keyword>
<reference evidence="9 10" key="1">
    <citation type="journal article" date="2009" name="PLoS ONE">
        <title>Genome analysis of the anaerobic thermohalophilic bacterium Halothermothrix orenii.</title>
        <authorList>
            <person name="Mavromatis K."/>
            <person name="Ivanova N."/>
            <person name="Anderson I."/>
            <person name="Lykidis A."/>
            <person name="Hooper S.D."/>
            <person name="Sun H."/>
            <person name="Kunin V."/>
            <person name="Lapidus A."/>
            <person name="Hugenholtz P."/>
            <person name="Patel B."/>
            <person name="Kyrpides N.C."/>
        </authorList>
    </citation>
    <scope>NUCLEOTIDE SEQUENCE [LARGE SCALE GENOMIC DNA]</scope>
    <source>
        <strain evidence="10">H 168 / OCM 544 / DSM 9562</strain>
    </source>
</reference>